<dbReference type="InterPro" id="IPR039537">
    <property type="entry name" value="Retrotran_Ty1/copia-like"/>
</dbReference>
<feature type="compositionally biased region" description="Polar residues" evidence="8">
    <location>
        <begin position="444"/>
        <end position="456"/>
    </location>
</feature>
<feature type="compositionally biased region" description="Pro residues" evidence="8">
    <location>
        <begin position="855"/>
        <end position="873"/>
    </location>
</feature>
<keyword evidence="7" id="KW-0175">Coiled coil</keyword>
<evidence type="ECO:0008006" key="13">
    <source>
        <dbReference type="Google" id="ProtNLM"/>
    </source>
</evidence>
<dbReference type="Pfam" id="PF25597">
    <property type="entry name" value="SH3_retrovirus"/>
    <property type="match status" value="1"/>
</dbReference>
<evidence type="ECO:0000259" key="10">
    <source>
        <dbReference type="PROSITE" id="PS51775"/>
    </source>
</evidence>
<dbReference type="Proteomes" id="UP000811246">
    <property type="component" value="Chromosome 15"/>
</dbReference>
<dbReference type="InterPro" id="IPR025724">
    <property type="entry name" value="GAG-pre-integrase_dom"/>
</dbReference>
<dbReference type="GO" id="GO:0015074">
    <property type="term" value="P:DNA integration"/>
    <property type="evidence" value="ECO:0007669"/>
    <property type="project" value="InterPro"/>
</dbReference>
<organism evidence="11 12">
    <name type="scientific">Carya illinoinensis</name>
    <name type="common">Pecan</name>
    <dbReference type="NCBI Taxonomy" id="32201"/>
    <lineage>
        <taxon>Eukaryota</taxon>
        <taxon>Viridiplantae</taxon>
        <taxon>Streptophyta</taxon>
        <taxon>Embryophyta</taxon>
        <taxon>Tracheophyta</taxon>
        <taxon>Spermatophyta</taxon>
        <taxon>Magnoliopsida</taxon>
        <taxon>eudicotyledons</taxon>
        <taxon>Gunneridae</taxon>
        <taxon>Pentapetalae</taxon>
        <taxon>rosids</taxon>
        <taxon>fabids</taxon>
        <taxon>Fagales</taxon>
        <taxon>Juglandaceae</taxon>
        <taxon>Carya</taxon>
    </lineage>
</organism>
<feature type="domain" description="Integrase catalytic" evidence="9">
    <location>
        <begin position="567"/>
        <end position="730"/>
    </location>
</feature>
<evidence type="ECO:0000313" key="11">
    <source>
        <dbReference type="EMBL" id="KAG6676363.1"/>
    </source>
</evidence>
<dbReference type="GO" id="GO:0016020">
    <property type="term" value="C:membrane"/>
    <property type="evidence" value="ECO:0007669"/>
    <property type="project" value="UniProtKB-SubCell"/>
</dbReference>
<keyword evidence="3" id="KW-0479">Metal-binding</keyword>
<dbReference type="Pfam" id="PF07727">
    <property type="entry name" value="RVT_2"/>
    <property type="match status" value="1"/>
</dbReference>
<feature type="domain" description="GTD-binding" evidence="10">
    <location>
        <begin position="8"/>
        <end position="106"/>
    </location>
</feature>
<dbReference type="PROSITE" id="PS50994">
    <property type="entry name" value="INTEGRASE"/>
    <property type="match status" value="1"/>
</dbReference>
<dbReference type="PANTHER" id="PTHR42648:SF31">
    <property type="entry name" value="RNA-DIRECTED DNA POLYMERASE"/>
    <property type="match status" value="1"/>
</dbReference>
<protein>
    <recommendedName>
        <fullName evidence="13">Integrase catalytic domain-containing protein</fullName>
    </recommendedName>
</protein>
<dbReference type="InterPro" id="IPR007656">
    <property type="entry name" value="GTD-bd"/>
</dbReference>
<evidence type="ECO:0000256" key="3">
    <source>
        <dbReference type="ARBA" id="ARBA00022723"/>
    </source>
</evidence>
<evidence type="ECO:0000259" key="9">
    <source>
        <dbReference type="PROSITE" id="PS50994"/>
    </source>
</evidence>
<sequence length="1043" mass="118596">MCSAMSETEVTALKDTLQAQQKLLQKLYIELDQEREASSTAASEALSMILRLQEEKAVVQMEASQYKRLAEEKMSYAENSLSVFEDLMHNKEMEIASLEFQVEAYRWKLLSMGCGDLGAHESRFPENLFLQMNDSCKVETGVDSIVRRWNSLPSIQPKDLHKKENNVERERSGIPVSDLVPKMVKQNTDQEINVQNLGLEKRAGHFTSGTFDLYLEQIRALDEQVKEISDCKVSGKRNSASLKSENPQESTGKLCDQTGGESITNLDRVKLLDHILERETIVSSFCPSNVQDIFEVPQTNGNCKALKQRKKEQSKPILEGENRLGKPDLVARDTFQLNMKEANKMLCANHDNKLCKARNAVGAACNMAFIDPRTGVSECEASFQRLSQRIERLEGERICFRQEISEAGDEELKFLKEIREQLNMIQTELRSWRTTPIKKRSWRSQKSPPQDQQPLHSLTEDLSSWMTIGVGKVHNGLYHLQLSRPHLNELQSFLPALRFNHVNTTSVSKLDDFTLWHYRLGHSSMTQKILNDMQLANSKPTNSPPIPCEICPLAKQHKLPFTPSETLVFKPFDLIAVDIWGPNQVQSYNGTKYFLTIVDQYTRCTWIYLLQTKSEARTSLQNFIALAATQFESQIKTIRSDNGAEFHMPSFYQSKGILHQRTCIATPQQNALAERKHQHILNVARALKFQSGLPMKYWTDFITTAVHLINRTPTPQLHNKSPFELLYNQKPSYSHLRTFGCLCFASTLSHTRSKFDPRARKCLFLGYPYGVKGYKLLDLTTQQIFLSRDIVFHEQIFPLKRTNDPHLFFPFPHSKQDPSQSHVNLPNPTSQNPLILDTSALFDQTNTESFNHNTSPPPVTPTIAPSPSPPPITPTIAPSPSTPLRRSTRTRTAPAYLKDFHCNALLPHQSASMSKAPESSFIPGLNISFPLSSVLSYSSLSPSFHAFTTSLSINTEPTTYNQAIKQPIWREAMQQELIALELNNTWSIVDLPHGKKPIACKWLYRYKFKADGSIERAKARLVAKGFTNVKELIFMTLFLRLQS</sequence>
<evidence type="ECO:0000256" key="5">
    <source>
        <dbReference type="ARBA" id="ARBA00022989"/>
    </source>
</evidence>
<feature type="region of interest" description="Disordered" evidence="8">
    <location>
        <begin position="849"/>
        <end position="887"/>
    </location>
</feature>
<dbReference type="InterPro" id="IPR001584">
    <property type="entry name" value="Integrase_cat-core"/>
</dbReference>
<evidence type="ECO:0000256" key="7">
    <source>
        <dbReference type="SAM" id="Coils"/>
    </source>
</evidence>
<dbReference type="InterPro" id="IPR013103">
    <property type="entry name" value="RVT_2"/>
</dbReference>
<evidence type="ECO:0000256" key="8">
    <source>
        <dbReference type="SAM" id="MobiDB-lite"/>
    </source>
</evidence>
<dbReference type="GO" id="GO:0016787">
    <property type="term" value="F:hydrolase activity"/>
    <property type="evidence" value="ECO:0007669"/>
    <property type="project" value="UniProtKB-KW"/>
</dbReference>
<keyword evidence="5" id="KW-1133">Transmembrane helix</keyword>
<feature type="compositionally biased region" description="Low complexity" evidence="8">
    <location>
        <begin position="874"/>
        <end position="887"/>
    </location>
</feature>
<accession>A0A922D911</accession>
<dbReference type="GO" id="GO:0080115">
    <property type="term" value="F:myosin XI tail binding"/>
    <property type="evidence" value="ECO:0007669"/>
    <property type="project" value="UniProtKB-ARBA"/>
</dbReference>
<name>A0A922D911_CARIL</name>
<evidence type="ECO:0000256" key="2">
    <source>
        <dbReference type="ARBA" id="ARBA00022692"/>
    </source>
</evidence>
<reference evidence="11" key="1">
    <citation type="submission" date="2021-01" db="EMBL/GenBank/DDBJ databases">
        <authorList>
            <person name="Lovell J.T."/>
            <person name="Bentley N."/>
            <person name="Bhattarai G."/>
            <person name="Jenkins J.W."/>
            <person name="Sreedasyam A."/>
            <person name="Alarcon Y."/>
            <person name="Bock C."/>
            <person name="Boston L."/>
            <person name="Carlson J."/>
            <person name="Cervantes K."/>
            <person name="Clermont K."/>
            <person name="Krom N."/>
            <person name="Kubenka K."/>
            <person name="Mamidi S."/>
            <person name="Mattison C."/>
            <person name="Monteros M."/>
            <person name="Pisani C."/>
            <person name="Plott C."/>
            <person name="Rajasekar S."/>
            <person name="Rhein H.S."/>
            <person name="Rohla C."/>
            <person name="Song M."/>
            <person name="Hilaire R.S."/>
            <person name="Shu S."/>
            <person name="Wells L."/>
            <person name="Wang X."/>
            <person name="Webber J."/>
            <person name="Heerema R.J."/>
            <person name="Klein P."/>
            <person name="Conner P."/>
            <person name="Grauke L."/>
            <person name="Grimwood J."/>
            <person name="Schmutz J."/>
            <person name="Randall J.J."/>
        </authorList>
    </citation>
    <scope>NUCLEOTIDE SEQUENCE</scope>
    <source>
        <tissue evidence="11">Leaf</tissue>
    </source>
</reference>
<dbReference type="PANTHER" id="PTHR42648">
    <property type="entry name" value="TRANSPOSASE, PUTATIVE-RELATED"/>
    <property type="match status" value="1"/>
</dbReference>
<dbReference type="InterPro" id="IPR057670">
    <property type="entry name" value="SH3_retrovirus"/>
</dbReference>
<comment type="subcellular location">
    <subcellularLocation>
        <location evidence="1">Membrane</location>
    </subcellularLocation>
</comment>
<proteinExistence type="predicted"/>
<dbReference type="EMBL" id="CM031839">
    <property type="protein sequence ID" value="KAG6676363.1"/>
    <property type="molecule type" value="Genomic_DNA"/>
</dbReference>
<dbReference type="Pfam" id="PF13976">
    <property type="entry name" value="gag_pre-integrs"/>
    <property type="match status" value="1"/>
</dbReference>
<dbReference type="Pfam" id="PF00665">
    <property type="entry name" value="rve"/>
    <property type="match status" value="1"/>
</dbReference>
<evidence type="ECO:0000256" key="4">
    <source>
        <dbReference type="ARBA" id="ARBA00022801"/>
    </source>
</evidence>
<evidence type="ECO:0000313" key="12">
    <source>
        <dbReference type="Proteomes" id="UP000811246"/>
    </source>
</evidence>
<dbReference type="AlphaFoldDB" id="A0A922D911"/>
<evidence type="ECO:0000256" key="1">
    <source>
        <dbReference type="ARBA" id="ARBA00004370"/>
    </source>
</evidence>
<feature type="region of interest" description="Disordered" evidence="8">
    <location>
        <begin position="437"/>
        <end position="456"/>
    </location>
</feature>
<gene>
    <name evidence="11" type="ORF">I3842_15G147500</name>
</gene>
<evidence type="ECO:0000256" key="6">
    <source>
        <dbReference type="ARBA" id="ARBA00023136"/>
    </source>
</evidence>
<dbReference type="Pfam" id="PF04576">
    <property type="entry name" value="Zein-binding"/>
    <property type="match status" value="1"/>
</dbReference>
<comment type="caution">
    <text evidence="11">The sequence shown here is derived from an EMBL/GenBank/DDBJ whole genome shotgun (WGS) entry which is preliminary data.</text>
</comment>
<keyword evidence="2" id="KW-0812">Transmembrane</keyword>
<keyword evidence="4" id="KW-0378">Hydrolase</keyword>
<dbReference type="PROSITE" id="PS51775">
    <property type="entry name" value="GTD_BINDING"/>
    <property type="match status" value="1"/>
</dbReference>
<keyword evidence="6" id="KW-0472">Membrane</keyword>
<feature type="coiled-coil region" evidence="7">
    <location>
        <begin position="376"/>
        <end position="435"/>
    </location>
</feature>
<dbReference type="GO" id="GO:0046872">
    <property type="term" value="F:metal ion binding"/>
    <property type="evidence" value="ECO:0007669"/>
    <property type="project" value="UniProtKB-KW"/>
</dbReference>